<evidence type="ECO:0008006" key="2">
    <source>
        <dbReference type="Google" id="ProtNLM"/>
    </source>
</evidence>
<reference evidence="1" key="1">
    <citation type="submission" date="2019-08" db="EMBL/GenBank/DDBJ databases">
        <authorList>
            <person name="Kucharzyk K."/>
            <person name="Murdoch R.W."/>
            <person name="Higgins S."/>
            <person name="Loffler F."/>
        </authorList>
    </citation>
    <scope>NUCLEOTIDE SEQUENCE</scope>
</reference>
<organism evidence="1">
    <name type="scientific">bioreactor metagenome</name>
    <dbReference type="NCBI Taxonomy" id="1076179"/>
    <lineage>
        <taxon>unclassified sequences</taxon>
        <taxon>metagenomes</taxon>
        <taxon>ecological metagenomes</taxon>
    </lineage>
</organism>
<dbReference type="EMBL" id="VSSQ01007436">
    <property type="protein sequence ID" value="MPM35919.1"/>
    <property type="molecule type" value="Genomic_DNA"/>
</dbReference>
<dbReference type="PANTHER" id="PTHR42928:SF5">
    <property type="entry name" value="BLR1237 PROTEIN"/>
    <property type="match status" value="1"/>
</dbReference>
<proteinExistence type="predicted"/>
<dbReference type="Gene3D" id="3.40.190.150">
    <property type="entry name" value="Bordetella uptake gene, domain 1"/>
    <property type="match status" value="1"/>
</dbReference>
<dbReference type="InterPro" id="IPR005064">
    <property type="entry name" value="BUG"/>
</dbReference>
<comment type="caution">
    <text evidence="1">The sequence shown here is derived from an EMBL/GenBank/DDBJ whole genome shotgun (WGS) entry which is preliminary data.</text>
</comment>
<sequence>MFKTPQVRCKRPTAPSLVIGLLCALAAWAAPNQAAASEDASKYPSRPIRFIVPYAAAGLPDTVARIVAQKLTESLGQSVVVENKPGANGVIAAQTLTSSPRDGYTFLVTDGSMMSINPSLYKSLPYDTKRDFVPVSLIAVSPLFLATSTQTNIHSLQEFIDKAKANSGKLNYGSSGIGSTHHLTMEAMANAMHTKLTHVPFRGSGQSVPALVGGQVDVVFAALPTLAGFADKGQVKILATNAGKRSSLAPDIPAISEAYPGFDFAVTIGALAATGVPAYATKKLNEHIVKAVKNPAVVSQFNTLGIEAVGGTPEAYAAAIDSEAKRYESALKTAGIKPE</sequence>
<dbReference type="SUPFAM" id="SSF53850">
    <property type="entry name" value="Periplasmic binding protein-like II"/>
    <property type="match status" value="1"/>
</dbReference>
<protein>
    <recommendedName>
        <fullName evidence="2">4,5-dihydroxyphthalate dehydrogenase</fullName>
    </recommendedName>
</protein>
<gene>
    <name evidence="1" type="ORF">SDC9_82513</name>
</gene>
<dbReference type="InterPro" id="IPR042100">
    <property type="entry name" value="Bug_dom1"/>
</dbReference>
<dbReference type="Gene3D" id="3.40.190.10">
    <property type="entry name" value="Periplasmic binding protein-like II"/>
    <property type="match status" value="1"/>
</dbReference>
<accession>A0A644Z5Q4</accession>
<dbReference type="Pfam" id="PF03401">
    <property type="entry name" value="TctC"/>
    <property type="match status" value="1"/>
</dbReference>
<dbReference type="PIRSF" id="PIRSF017082">
    <property type="entry name" value="YflP"/>
    <property type="match status" value="1"/>
</dbReference>
<dbReference type="PANTHER" id="PTHR42928">
    <property type="entry name" value="TRICARBOXYLATE-BINDING PROTEIN"/>
    <property type="match status" value="1"/>
</dbReference>
<evidence type="ECO:0000313" key="1">
    <source>
        <dbReference type="EMBL" id="MPM35919.1"/>
    </source>
</evidence>
<name>A0A644Z5Q4_9ZZZZ</name>
<dbReference type="CDD" id="cd13578">
    <property type="entry name" value="PBP2_Bug27"/>
    <property type="match status" value="1"/>
</dbReference>
<dbReference type="AlphaFoldDB" id="A0A644Z5Q4"/>